<organism evidence="1 2">
    <name type="scientific">Perilla frutescens var. hirtella</name>
    <name type="common">Perilla citriodora</name>
    <name type="synonym">Perilla setoyensis</name>
    <dbReference type="NCBI Taxonomy" id="608512"/>
    <lineage>
        <taxon>Eukaryota</taxon>
        <taxon>Viridiplantae</taxon>
        <taxon>Streptophyta</taxon>
        <taxon>Embryophyta</taxon>
        <taxon>Tracheophyta</taxon>
        <taxon>Spermatophyta</taxon>
        <taxon>Magnoliopsida</taxon>
        <taxon>eudicotyledons</taxon>
        <taxon>Gunneridae</taxon>
        <taxon>Pentapetalae</taxon>
        <taxon>asterids</taxon>
        <taxon>lamiids</taxon>
        <taxon>Lamiales</taxon>
        <taxon>Lamiaceae</taxon>
        <taxon>Nepetoideae</taxon>
        <taxon>Elsholtzieae</taxon>
        <taxon>Perilla</taxon>
    </lineage>
</organism>
<name>A0AAD4J609_PERFH</name>
<evidence type="ECO:0000313" key="1">
    <source>
        <dbReference type="EMBL" id="KAH6827819.1"/>
    </source>
</evidence>
<evidence type="ECO:0000313" key="2">
    <source>
        <dbReference type="Proteomes" id="UP001190926"/>
    </source>
</evidence>
<dbReference type="EMBL" id="SDAM02000140">
    <property type="protein sequence ID" value="KAH6827819.1"/>
    <property type="molecule type" value="Genomic_DNA"/>
</dbReference>
<reference evidence="1 2" key="1">
    <citation type="journal article" date="2021" name="Nat. Commun.">
        <title>Incipient diploidization of the medicinal plant Perilla within 10,000 years.</title>
        <authorList>
            <person name="Zhang Y."/>
            <person name="Shen Q."/>
            <person name="Leng L."/>
            <person name="Zhang D."/>
            <person name="Chen S."/>
            <person name="Shi Y."/>
            <person name="Ning Z."/>
            <person name="Chen S."/>
        </authorList>
    </citation>
    <scope>NUCLEOTIDE SEQUENCE [LARGE SCALE GENOMIC DNA]</scope>
    <source>
        <strain evidence="2">cv. PC099</strain>
    </source>
</reference>
<proteinExistence type="predicted"/>
<dbReference type="Proteomes" id="UP001190926">
    <property type="component" value="Unassembled WGS sequence"/>
</dbReference>
<protein>
    <submittedName>
        <fullName evidence="1">Uncharacterized protein</fullName>
    </submittedName>
</protein>
<feature type="non-terminal residue" evidence="1">
    <location>
        <position position="57"/>
    </location>
</feature>
<dbReference type="AlphaFoldDB" id="A0AAD4J609"/>
<sequence length="57" mass="6517">MFLKQVRESRGYDISVKPPGSALTPMYLDIMMKGKGYRKLVHARCKFVVGKINLESQ</sequence>
<accession>A0AAD4J609</accession>
<gene>
    <name evidence="1" type="ORF">C2S53_019999</name>
</gene>
<comment type="caution">
    <text evidence="1">The sequence shown here is derived from an EMBL/GenBank/DDBJ whole genome shotgun (WGS) entry which is preliminary data.</text>
</comment>
<keyword evidence="2" id="KW-1185">Reference proteome</keyword>